<dbReference type="GO" id="GO:0003677">
    <property type="term" value="F:DNA binding"/>
    <property type="evidence" value="ECO:0007669"/>
    <property type="project" value="InterPro"/>
</dbReference>
<protein>
    <recommendedName>
        <fullName evidence="1">Transposase IS200-like domain-containing protein</fullName>
    </recommendedName>
</protein>
<name>A0A1F6WWS5_9BACT</name>
<accession>A0A1F6WWS5</accession>
<dbReference type="PANTHER" id="PTHR34322">
    <property type="entry name" value="TRANSPOSASE, Y1_TNP DOMAIN-CONTAINING"/>
    <property type="match status" value="1"/>
</dbReference>
<dbReference type="SMART" id="SM01321">
    <property type="entry name" value="Y1_Tnp"/>
    <property type="match status" value="1"/>
</dbReference>
<gene>
    <name evidence="2" type="ORF">A3A05_01935</name>
</gene>
<dbReference type="EMBL" id="MFUY01000009">
    <property type="protein sequence ID" value="OGI86323.1"/>
    <property type="molecule type" value="Genomic_DNA"/>
</dbReference>
<dbReference type="Gene3D" id="3.30.70.1290">
    <property type="entry name" value="Transposase IS200-like"/>
    <property type="match status" value="1"/>
</dbReference>
<dbReference type="PANTHER" id="PTHR34322:SF2">
    <property type="entry name" value="TRANSPOSASE IS200-LIKE DOMAIN-CONTAINING PROTEIN"/>
    <property type="match status" value="1"/>
</dbReference>
<dbReference type="Proteomes" id="UP000176187">
    <property type="component" value="Unassembled WGS sequence"/>
</dbReference>
<evidence type="ECO:0000313" key="3">
    <source>
        <dbReference type="Proteomes" id="UP000176187"/>
    </source>
</evidence>
<dbReference type="InterPro" id="IPR002686">
    <property type="entry name" value="Transposase_17"/>
</dbReference>
<reference evidence="2 3" key="1">
    <citation type="journal article" date="2016" name="Nat. Commun.">
        <title>Thousands of microbial genomes shed light on interconnected biogeochemical processes in an aquifer system.</title>
        <authorList>
            <person name="Anantharaman K."/>
            <person name="Brown C.T."/>
            <person name="Hug L.A."/>
            <person name="Sharon I."/>
            <person name="Castelle C.J."/>
            <person name="Probst A.J."/>
            <person name="Thomas B.C."/>
            <person name="Singh A."/>
            <person name="Wilkins M.J."/>
            <person name="Karaoz U."/>
            <person name="Brodie E.L."/>
            <person name="Williams K.H."/>
            <person name="Hubbard S.S."/>
            <person name="Banfield J.F."/>
        </authorList>
    </citation>
    <scope>NUCLEOTIDE SEQUENCE [LARGE SCALE GENOMIC DNA]</scope>
</reference>
<dbReference type="SUPFAM" id="SSF143422">
    <property type="entry name" value="Transposase IS200-like"/>
    <property type="match status" value="1"/>
</dbReference>
<dbReference type="InterPro" id="IPR036515">
    <property type="entry name" value="Transposase_17_sf"/>
</dbReference>
<evidence type="ECO:0000259" key="1">
    <source>
        <dbReference type="SMART" id="SM01321"/>
    </source>
</evidence>
<proteinExistence type="predicted"/>
<sequence>MKNRDYKNFASGVIMHVYNRGNNREKIFHYEQDYKTFLFRVGLGLGFTEKELNKEKLISMPYSRIRINGNKNLFKIHAFCLMPNHFHFIIEQCGDIPISKLISQICTSYSMYINKKYKRVGHVFQDCFKAALIEDNSQLMWTSAYIHMNPAKDGLVRHPSEYRWSSYSDYIGKRNLPIINKELLLSTFGDQKNFIEQTLILNVKDAP</sequence>
<dbReference type="STRING" id="1801774.A3A05_01935"/>
<feature type="domain" description="Transposase IS200-like" evidence="1">
    <location>
        <begin position="10"/>
        <end position="149"/>
    </location>
</feature>
<dbReference type="GO" id="GO:0006313">
    <property type="term" value="P:DNA transposition"/>
    <property type="evidence" value="ECO:0007669"/>
    <property type="project" value="InterPro"/>
</dbReference>
<dbReference type="GO" id="GO:0004803">
    <property type="term" value="F:transposase activity"/>
    <property type="evidence" value="ECO:0007669"/>
    <property type="project" value="InterPro"/>
</dbReference>
<organism evidence="2 3">
    <name type="scientific">Candidatus Nomurabacteria bacterium RIFCSPLOWO2_01_FULL_41_12</name>
    <dbReference type="NCBI Taxonomy" id="1801774"/>
    <lineage>
        <taxon>Bacteria</taxon>
        <taxon>Candidatus Nomuraibacteriota</taxon>
    </lineage>
</organism>
<dbReference type="Pfam" id="PF01797">
    <property type="entry name" value="Y1_Tnp"/>
    <property type="match status" value="1"/>
</dbReference>
<comment type="caution">
    <text evidence="2">The sequence shown here is derived from an EMBL/GenBank/DDBJ whole genome shotgun (WGS) entry which is preliminary data.</text>
</comment>
<dbReference type="AlphaFoldDB" id="A0A1F6WWS5"/>
<evidence type="ECO:0000313" key="2">
    <source>
        <dbReference type="EMBL" id="OGI86323.1"/>
    </source>
</evidence>